<reference evidence="3" key="1">
    <citation type="journal article" date="2019" name="Int. J. Syst. Evol. Microbiol.">
        <title>The Global Catalogue of Microorganisms (GCM) 10K type strain sequencing project: providing services to taxonomists for standard genome sequencing and annotation.</title>
        <authorList>
            <consortium name="The Broad Institute Genomics Platform"/>
            <consortium name="The Broad Institute Genome Sequencing Center for Infectious Disease"/>
            <person name="Wu L."/>
            <person name="Ma J."/>
        </authorList>
    </citation>
    <scope>NUCLEOTIDE SEQUENCE [LARGE SCALE GENOMIC DNA]</scope>
    <source>
        <strain evidence="3">CCM 8903</strain>
    </source>
</reference>
<dbReference type="SUPFAM" id="SSF53448">
    <property type="entry name" value="Nucleotide-diphospho-sugar transferases"/>
    <property type="match status" value="1"/>
</dbReference>
<keyword evidence="3" id="KW-1185">Reference proteome</keyword>
<organism evidence="2 3">
    <name type="scientific">Lacticaseibacillus baoqingensis</name>
    <dbReference type="NCBI Taxonomy" id="2486013"/>
    <lineage>
        <taxon>Bacteria</taxon>
        <taxon>Bacillati</taxon>
        <taxon>Bacillota</taxon>
        <taxon>Bacilli</taxon>
        <taxon>Lactobacillales</taxon>
        <taxon>Lactobacillaceae</taxon>
        <taxon>Lacticaseibacillus</taxon>
    </lineage>
</organism>
<dbReference type="EMBL" id="JBHTON010000009">
    <property type="protein sequence ID" value="MFD1484446.1"/>
    <property type="molecule type" value="Genomic_DNA"/>
</dbReference>
<dbReference type="InterPro" id="IPR001173">
    <property type="entry name" value="Glyco_trans_2-like"/>
</dbReference>
<dbReference type="PANTHER" id="PTHR43179">
    <property type="entry name" value="RHAMNOSYLTRANSFERASE WBBL"/>
    <property type="match status" value="1"/>
</dbReference>
<dbReference type="PANTHER" id="PTHR43179:SF10">
    <property type="entry name" value="GLYCOSYL TRANSFERASE"/>
    <property type="match status" value="1"/>
</dbReference>
<evidence type="ECO:0000313" key="3">
    <source>
        <dbReference type="Proteomes" id="UP001597252"/>
    </source>
</evidence>
<dbReference type="GO" id="GO:0016757">
    <property type="term" value="F:glycosyltransferase activity"/>
    <property type="evidence" value="ECO:0007669"/>
    <property type="project" value="UniProtKB-KW"/>
</dbReference>
<dbReference type="InterPro" id="IPR029044">
    <property type="entry name" value="Nucleotide-diphossugar_trans"/>
</dbReference>
<dbReference type="Gene3D" id="3.90.550.10">
    <property type="entry name" value="Spore Coat Polysaccharide Biosynthesis Protein SpsA, Chain A"/>
    <property type="match status" value="1"/>
</dbReference>
<name>A0ABW4E7I2_9LACO</name>
<comment type="caution">
    <text evidence="2">The sequence shown here is derived from an EMBL/GenBank/DDBJ whole genome shotgun (WGS) entry which is preliminary data.</text>
</comment>
<dbReference type="EC" id="2.4.-.-" evidence="2"/>
<protein>
    <submittedName>
        <fullName evidence="2">Glycosyltransferase</fullName>
        <ecNumber evidence="2">2.4.-.-</ecNumber>
    </submittedName>
</protein>
<proteinExistence type="predicted"/>
<dbReference type="Pfam" id="PF00535">
    <property type="entry name" value="Glycos_transf_2"/>
    <property type="match status" value="1"/>
</dbReference>
<accession>A0ABW4E7I2</accession>
<keyword evidence="2" id="KW-0808">Transferase</keyword>
<evidence type="ECO:0000259" key="1">
    <source>
        <dbReference type="Pfam" id="PF00535"/>
    </source>
</evidence>
<dbReference type="Proteomes" id="UP001597252">
    <property type="component" value="Unassembled WGS sequence"/>
</dbReference>
<gene>
    <name evidence="2" type="ORF">ACFQ5J_04265</name>
</gene>
<dbReference type="RefSeq" id="WP_125752587.1">
    <property type="nucleotide sequence ID" value="NZ_JBHTON010000009.1"/>
</dbReference>
<keyword evidence="2" id="KW-0328">Glycosyltransferase</keyword>
<evidence type="ECO:0000313" key="2">
    <source>
        <dbReference type="EMBL" id="MFD1484446.1"/>
    </source>
</evidence>
<feature type="domain" description="Glycosyltransferase 2-like" evidence="1">
    <location>
        <begin position="10"/>
        <end position="149"/>
    </location>
</feature>
<sequence>MKISYTTVFFNNTIDQISKLVSNIENTVPPDFQYDYYLVNNSPDNTEITNHLQALSKRNQHIHSIIAKENRGFGAGNNLAISFLESDYHIIVNPDVTIPDKCQINMMIQYMHSHEVVLLSPLIKDKQGYIQKLVKRTPTILDMGLRFAGQSFFPQRQRWFTYDDQYGHIHESSNLPGSFLVFKTDTLKKIGGFDERYFLYMEDADIARSMALCGKTVFFPNAYIIHEWQRENKKSIKGILRMVVSMYRYFSKWGWKVF</sequence>